<organism evidence="1 2">
    <name type="scientific">Lophiotrema nucula</name>
    <dbReference type="NCBI Taxonomy" id="690887"/>
    <lineage>
        <taxon>Eukaryota</taxon>
        <taxon>Fungi</taxon>
        <taxon>Dikarya</taxon>
        <taxon>Ascomycota</taxon>
        <taxon>Pezizomycotina</taxon>
        <taxon>Dothideomycetes</taxon>
        <taxon>Pleosporomycetidae</taxon>
        <taxon>Pleosporales</taxon>
        <taxon>Lophiotremataceae</taxon>
        <taxon>Lophiotrema</taxon>
    </lineage>
</organism>
<dbReference type="EMBL" id="ML977320">
    <property type="protein sequence ID" value="KAF2116772.1"/>
    <property type="molecule type" value="Genomic_DNA"/>
</dbReference>
<dbReference type="AlphaFoldDB" id="A0A6A5ZBB8"/>
<name>A0A6A5ZBB8_9PLEO</name>
<keyword evidence="2" id="KW-1185">Reference proteome</keyword>
<dbReference type="Proteomes" id="UP000799770">
    <property type="component" value="Unassembled WGS sequence"/>
</dbReference>
<evidence type="ECO:0000313" key="1">
    <source>
        <dbReference type="EMBL" id="KAF2116772.1"/>
    </source>
</evidence>
<protein>
    <submittedName>
        <fullName evidence="1">Uncharacterized protein</fullName>
    </submittedName>
</protein>
<proteinExistence type="predicted"/>
<dbReference type="OrthoDB" id="3799620at2759"/>
<gene>
    <name evidence="1" type="ORF">BDV96DRAFT_572833</name>
</gene>
<reference evidence="1" key="1">
    <citation type="journal article" date="2020" name="Stud. Mycol.">
        <title>101 Dothideomycetes genomes: a test case for predicting lifestyles and emergence of pathogens.</title>
        <authorList>
            <person name="Haridas S."/>
            <person name="Albert R."/>
            <person name="Binder M."/>
            <person name="Bloem J."/>
            <person name="Labutti K."/>
            <person name="Salamov A."/>
            <person name="Andreopoulos B."/>
            <person name="Baker S."/>
            <person name="Barry K."/>
            <person name="Bills G."/>
            <person name="Bluhm B."/>
            <person name="Cannon C."/>
            <person name="Castanera R."/>
            <person name="Culley D."/>
            <person name="Daum C."/>
            <person name="Ezra D."/>
            <person name="Gonzalez J."/>
            <person name="Henrissat B."/>
            <person name="Kuo A."/>
            <person name="Liang C."/>
            <person name="Lipzen A."/>
            <person name="Lutzoni F."/>
            <person name="Magnuson J."/>
            <person name="Mondo S."/>
            <person name="Nolan M."/>
            <person name="Ohm R."/>
            <person name="Pangilinan J."/>
            <person name="Park H.-J."/>
            <person name="Ramirez L."/>
            <person name="Alfaro M."/>
            <person name="Sun H."/>
            <person name="Tritt A."/>
            <person name="Yoshinaga Y."/>
            <person name="Zwiers L.-H."/>
            <person name="Turgeon B."/>
            <person name="Goodwin S."/>
            <person name="Spatafora J."/>
            <person name="Crous P."/>
            <person name="Grigoriev I."/>
        </authorList>
    </citation>
    <scope>NUCLEOTIDE SEQUENCE</scope>
    <source>
        <strain evidence="1">CBS 627.86</strain>
    </source>
</reference>
<accession>A0A6A5ZBB8</accession>
<evidence type="ECO:0000313" key="2">
    <source>
        <dbReference type="Proteomes" id="UP000799770"/>
    </source>
</evidence>
<sequence>MERIQTPLLEDQPENPVASRLFRLSRELRNEIYHWLWVDHNGANVCFRNTSFIITYDDYPWYKIEGDARLPRWLLTSKAFLSEGLDQLQLKAAWMFGTIGNNYEVETHITSPLLLPFSSRNLTMYLETSISDDRIEVPGHEESQHASLCEVLHGSSNIRNVVLYFVIECYKSPPKSFDLTFLESVALSLEYLEVYVEFTWVGTPGTPVDVRPIIQQEVSRLGKLLIDGDDVEEFSHLRDRTTTPQNVETIAGKVLPPQPNWEGYTWCQSFQRKNK</sequence>